<evidence type="ECO:0000256" key="1">
    <source>
        <dbReference type="SAM" id="MobiDB-lite"/>
    </source>
</evidence>
<gene>
    <name evidence="2" type="ORF">SCF082_LOCUS1713</name>
</gene>
<keyword evidence="3" id="KW-1185">Reference proteome</keyword>
<organism evidence="2 3">
    <name type="scientific">Durusdinium trenchii</name>
    <dbReference type="NCBI Taxonomy" id="1381693"/>
    <lineage>
        <taxon>Eukaryota</taxon>
        <taxon>Sar</taxon>
        <taxon>Alveolata</taxon>
        <taxon>Dinophyceae</taxon>
        <taxon>Suessiales</taxon>
        <taxon>Symbiodiniaceae</taxon>
        <taxon>Durusdinium</taxon>
    </lineage>
</organism>
<sequence>MVFMMTKGKAKESEDTDVVEGPTPNEEETEEPEHMKDESEEATTLEVKMEQIRSDQMKMDELSPPRKELDDELLTTIELLMEAYSEKTVDGQELLEPFTELLEVLRESEEKTDQEIKDVLLEVIGIIQEES</sequence>
<proteinExistence type="predicted"/>
<accession>A0ABP0HGU6</accession>
<protein>
    <submittedName>
        <fullName evidence="2">Uncharacterized protein</fullName>
    </submittedName>
</protein>
<reference evidence="2 3" key="1">
    <citation type="submission" date="2024-02" db="EMBL/GenBank/DDBJ databases">
        <authorList>
            <person name="Chen Y."/>
            <person name="Shah S."/>
            <person name="Dougan E. K."/>
            <person name="Thang M."/>
            <person name="Chan C."/>
        </authorList>
    </citation>
    <scope>NUCLEOTIDE SEQUENCE [LARGE SCALE GENOMIC DNA]</scope>
</reference>
<dbReference type="EMBL" id="CAXAMM010000836">
    <property type="protein sequence ID" value="CAK8989212.1"/>
    <property type="molecule type" value="Genomic_DNA"/>
</dbReference>
<feature type="region of interest" description="Disordered" evidence="1">
    <location>
        <begin position="1"/>
        <end position="44"/>
    </location>
</feature>
<dbReference type="Proteomes" id="UP001642464">
    <property type="component" value="Unassembled WGS sequence"/>
</dbReference>
<name>A0ABP0HGU6_9DINO</name>
<evidence type="ECO:0000313" key="3">
    <source>
        <dbReference type="Proteomes" id="UP001642464"/>
    </source>
</evidence>
<evidence type="ECO:0000313" key="2">
    <source>
        <dbReference type="EMBL" id="CAK8989212.1"/>
    </source>
</evidence>
<comment type="caution">
    <text evidence="2">The sequence shown here is derived from an EMBL/GenBank/DDBJ whole genome shotgun (WGS) entry which is preliminary data.</text>
</comment>